<dbReference type="Proteomes" id="UP001056708">
    <property type="component" value="Chromosome"/>
</dbReference>
<reference evidence="2" key="1">
    <citation type="submission" date="2022-06" db="EMBL/GenBank/DDBJ databases">
        <title>Genome sequence of Phormidium yuhuli AB48 isolated from an industrial photobioreactor environment.</title>
        <authorList>
            <person name="Qiu Y."/>
            <person name="Noonan A.J.C."/>
            <person name="Dofher K."/>
            <person name="Koch M."/>
            <person name="Kieft B."/>
            <person name="Lin X."/>
            <person name="Ziels R.M."/>
            <person name="Hallam S.J."/>
        </authorList>
    </citation>
    <scope>NUCLEOTIDE SEQUENCE</scope>
    <source>
        <strain evidence="2">AB48</strain>
    </source>
</reference>
<dbReference type="EMBL" id="CP098611">
    <property type="protein sequence ID" value="USR90487.1"/>
    <property type="molecule type" value="Genomic_DNA"/>
</dbReference>
<feature type="region of interest" description="Disordered" evidence="1">
    <location>
        <begin position="48"/>
        <end position="78"/>
    </location>
</feature>
<gene>
    <name evidence="2" type="ORF">NEA10_16855</name>
</gene>
<protein>
    <submittedName>
        <fullName evidence="2">Uncharacterized protein</fullName>
    </submittedName>
</protein>
<organism evidence="2 3">
    <name type="scientific">Phormidium yuhuli AB48</name>
    <dbReference type="NCBI Taxonomy" id="2940671"/>
    <lineage>
        <taxon>Bacteria</taxon>
        <taxon>Bacillati</taxon>
        <taxon>Cyanobacteriota</taxon>
        <taxon>Cyanophyceae</taxon>
        <taxon>Oscillatoriophycideae</taxon>
        <taxon>Oscillatoriales</taxon>
        <taxon>Oscillatoriaceae</taxon>
        <taxon>Phormidium</taxon>
        <taxon>Phormidium yuhuli</taxon>
    </lineage>
</organism>
<feature type="compositionally biased region" description="Basic and acidic residues" evidence="1">
    <location>
        <begin position="63"/>
        <end position="72"/>
    </location>
</feature>
<accession>A0ABY5ANS4</accession>
<evidence type="ECO:0000256" key="1">
    <source>
        <dbReference type="SAM" id="MobiDB-lite"/>
    </source>
</evidence>
<keyword evidence="3" id="KW-1185">Reference proteome</keyword>
<sequence>MIATSSLSGGDRVLTDAQPQSQVYKGHLIIPRYSRAWWWATVIDPHGDEVKGPGEGHASQDQAIRDAKDLIDGRSPWM</sequence>
<proteinExistence type="predicted"/>
<evidence type="ECO:0000313" key="2">
    <source>
        <dbReference type="EMBL" id="USR90487.1"/>
    </source>
</evidence>
<name>A0ABY5ANS4_9CYAN</name>
<dbReference type="RefSeq" id="WP_252662515.1">
    <property type="nucleotide sequence ID" value="NZ_CP098611.1"/>
</dbReference>
<evidence type="ECO:0000313" key="3">
    <source>
        <dbReference type="Proteomes" id="UP001056708"/>
    </source>
</evidence>